<organism evidence="1 2">
    <name type="scientific">Araneus ventricosus</name>
    <name type="common">Orbweaver spider</name>
    <name type="synonym">Epeira ventricosa</name>
    <dbReference type="NCBI Taxonomy" id="182803"/>
    <lineage>
        <taxon>Eukaryota</taxon>
        <taxon>Metazoa</taxon>
        <taxon>Ecdysozoa</taxon>
        <taxon>Arthropoda</taxon>
        <taxon>Chelicerata</taxon>
        <taxon>Arachnida</taxon>
        <taxon>Araneae</taxon>
        <taxon>Araneomorphae</taxon>
        <taxon>Entelegynae</taxon>
        <taxon>Araneoidea</taxon>
        <taxon>Araneidae</taxon>
        <taxon>Araneus</taxon>
    </lineage>
</organism>
<accession>A0A4Y2AWD6</accession>
<protein>
    <submittedName>
        <fullName evidence="1">Uncharacterized protein</fullName>
    </submittedName>
</protein>
<proteinExistence type="predicted"/>
<dbReference type="AlphaFoldDB" id="A0A4Y2AWD6"/>
<name>A0A4Y2AWD6_ARAVE</name>
<dbReference type="EMBL" id="BGPR01000035">
    <property type="protein sequence ID" value="GBL84043.1"/>
    <property type="molecule type" value="Genomic_DNA"/>
</dbReference>
<reference evidence="1 2" key="1">
    <citation type="journal article" date="2019" name="Sci. Rep.">
        <title>Orb-weaving spider Araneus ventricosus genome elucidates the spidroin gene catalogue.</title>
        <authorList>
            <person name="Kono N."/>
            <person name="Nakamura H."/>
            <person name="Ohtoshi R."/>
            <person name="Moran D.A.P."/>
            <person name="Shinohara A."/>
            <person name="Yoshida Y."/>
            <person name="Fujiwara M."/>
            <person name="Mori M."/>
            <person name="Tomita M."/>
            <person name="Arakawa K."/>
        </authorList>
    </citation>
    <scope>NUCLEOTIDE SEQUENCE [LARGE SCALE GENOMIC DNA]</scope>
</reference>
<sequence length="111" mass="12620">MTRVHRASQIAILVCRNLVPQNCKLATNLTRQECKFETTYCKRVSHHKSNLTQACCVKLIANTQSTNKASIRSRDTTHPKPVALTIQPARLREEKIDCANRSRIQFILNSS</sequence>
<dbReference type="Proteomes" id="UP000499080">
    <property type="component" value="Unassembled WGS sequence"/>
</dbReference>
<gene>
    <name evidence="1" type="ORF">AVEN_100902_1</name>
</gene>
<keyword evidence="2" id="KW-1185">Reference proteome</keyword>
<comment type="caution">
    <text evidence="1">The sequence shown here is derived from an EMBL/GenBank/DDBJ whole genome shotgun (WGS) entry which is preliminary data.</text>
</comment>
<evidence type="ECO:0000313" key="2">
    <source>
        <dbReference type="Proteomes" id="UP000499080"/>
    </source>
</evidence>
<evidence type="ECO:0000313" key="1">
    <source>
        <dbReference type="EMBL" id="GBL84043.1"/>
    </source>
</evidence>